<evidence type="ECO:0000256" key="2">
    <source>
        <dbReference type="ARBA" id="ARBA00004370"/>
    </source>
</evidence>
<dbReference type="Gene3D" id="3.30.565.10">
    <property type="entry name" value="Histidine kinase-like ATPase, C-terminal domain"/>
    <property type="match status" value="1"/>
</dbReference>
<dbReference type="Pfam" id="PF00072">
    <property type="entry name" value="Response_reg"/>
    <property type="match status" value="1"/>
</dbReference>
<sequence>MHPEIQSGLVRFLTVLVGGGYIALGAWTEYYRVDVPYFLTVFGLHLLVGLGLMISVVYRPEWVARRYIALCLDIVVVSLAIFITREAISPFYLLYILIFISAGTRFGRGPLIVGSVVAVVAYNFVLIELDEWSRHPFEAAFFLLLLVLLPLYQASLLRRLQQARADAERASKAKSDFLAVMTHELRTPLTGVIGMAELLKETRLDAEQHEQVEAIVSSANALSALIGDILDFSKLDAHRLKLERLPFAPRELAHEVCAILDGQARARGLALIREIAPEVPECVLGDALRVRQILFNLIGNAIKFTEHGEVRVRLLVAESSPTFGRPHLMIEVVDTGIGIPADKLDVLFESFRQADASTTRRFGGTGLGTTIARELAVLMGGAIEVESEEGRGSLFRVRLPLLDELPSAVAEEPAPYRVETTPNDWRTPYAGPKIRVLVAEDNAIAAKVITRFLDRMGFEYDLFTDGESALEAALAGGYRIAVVDLRMPRLDGLGFTRRYRAESSGRPLPILALTANASEDVRHECLAAGMDGFLAKPVKPDELRGAIERLGTPDDAGRSGPSRLAGLGLVHGCVGVLEQT</sequence>
<keyword evidence="18" id="KW-1185">Reference proteome</keyword>
<comment type="catalytic activity">
    <reaction evidence="1">
        <text>ATP + protein L-histidine = ADP + protein N-phospho-L-histidine.</text>
        <dbReference type="EC" id="2.7.13.3"/>
    </reaction>
</comment>
<dbReference type="EMBL" id="JABZEO010000002">
    <property type="protein sequence ID" value="NVZ08541.1"/>
    <property type="molecule type" value="Genomic_DNA"/>
</dbReference>
<feature type="transmembrane region" description="Helical" evidence="14">
    <location>
        <begin position="37"/>
        <end position="58"/>
    </location>
</feature>
<name>A0A850RFX4_9GAMM</name>
<evidence type="ECO:0000256" key="8">
    <source>
        <dbReference type="ARBA" id="ARBA00022777"/>
    </source>
</evidence>
<dbReference type="Gene3D" id="3.40.50.2300">
    <property type="match status" value="1"/>
</dbReference>
<dbReference type="Pfam" id="PF02518">
    <property type="entry name" value="HATPase_c"/>
    <property type="match status" value="1"/>
</dbReference>
<dbReference type="CDD" id="cd16922">
    <property type="entry name" value="HATPase_EvgS-ArcB-TorS-like"/>
    <property type="match status" value="1"/>
</dbReference>
<evidence type="ECO:0000256" key="13">
    <source>
        <dbReference type="PROSITE-ProRule" id="PRU00169"/>
    </source>
</evidence>
<dbReference type="SMART" id="SM00388">
    <property type="entry name" value="HisKA"/>
    <property type="match status" value="1"/>
</dbReference>
<evidence type="ECO:0000256" key="14">
    <source>
        <dbReference type="SAM" id="Phobius"/>
    </source>
</evidence>
<evidence type="ECO:0000256" key="3">
    <source>
        <dbReference type="ARBA" id="ARBA00012438"/>
    </source>
</evidence>
<feature type="domain" description="Response regulatory" evidence="16">
    <location>
        <begin position="435"/>
        <end position="551"/>
    </location>
</feature>
<protein>
    <recommendedName>
        <fullName evidence="3">histidine kinase</fullName>
        <ecNumber evidence="3">2.7.13.3</ecNumber>
    </recommendedName>
</protein>
<keyword evidence="7" id="KW-0547">Nucleotide-binding</keyword>
<dbReference type="InterPro" id="IPR003661">
    <property type="entry name" value="HisK_dim/P_dom"/>
</dbReference>
<feature type="modified residue" description="4-aspartylphosphate" evidence="13">
    <location>
        <position position="484"/>
    </location>
</feature>
<dbReference type="FunFam" id="3.30.565.10:FF:000010">
    <property type="entry name" value="Sensor histidine kinase RcsC"/>
    <property type="match status" value="1"/>
</dbReference>
<dbReference type="SUPFAM" id="SSF47384">
    <property type="entry name" value="Homodimeric domain of signal transducing histidine kinase"/>
    <property type="match status" value="1"/>
</dbReference>
<feature type="transmembrane region" description="Helical" evidence="14">
    <location>
        <begin position="139"/>
        <end position="157"/>
    </location>
</feature>
<dbReference type="EC" id="2.7.13.3" evidence="3"/>
<dbReference type="GO" id="GO:0000155">
    <property type="term" value="F:phosphorelay sensor kinase activity"/>
    <property type="evidence" value="ECO:0007669"/>
    <property type="project" value="InterPro"/>
</dbReference>
<evidence type="ECO:0000256" key="5">
    <source>
        <dbReference type="ARBA" id="ARBA00022679"/>
    </source>
</evidence>
<evidence type="ECO:0000256" key="4">
    <source>
        <dbReference type="ARBA" id="ARBA00022553"/>
    </source>
</evidence>
<dbReference type="InterPro" id="IPR011006">
    <property type="entry name" value="CheY-like_superfamily"/>
</dbReference>
<evidence type="ECO:0000256" key="1">
    <source>
        <dbReference type="ARBA" id="ARBA00000085"/>
    </source>
</evidence>
<dbReference type="InterPro" id="IPR001789">
    <property type="entry name" value="Sig_transdc_resp-reg_receiver"/>
</dbReference>
<comment type="caution">
    <text evidence="17">The sequence shown here is derived from an EMBL/GenBank/DDBJ whole genome shotgun (WGS) entry which is preliminary data.</text>
</comment>
<feature type="domain" description="Histidine kinase" evidence="15">
    <location>
        <begin position="180"/>
        <end position="403"/>
    </location>
</feature>
<dbReference type="SMART" id="SM00448">
    <property type="entry name" value="REC"/>
    <property type="match status" value="1"/>
</dbReference>
<keyword evidence="6 14" id="KW-0812">Transmembrane</keyword>
<keyword evidence="8" id="KW-0418">Kinase</keyword>
<proteinExistence type="predicted"/>
<evidence type="ECO:0000256" key="11">
    <source>
        <dbReference type="ARBA" id="ARBA00023012"/>
    </source>
</evidence>
<dbReference type="PANTHER" id="PTHR45339">
    <property type="entry name" value="HYBRID SIGNAL TRANSDUCTION HISTIDINE KINASE J"/>
    <property type="match status" value="1"/>
</dbReference>
<feature type="transmembrane region" description="Helical" evidence="14">
    <location>
        <begin position="111"/>
        <end position="127"/>
    </location>
</feature>
<dbReference type="PROSITE" id="PS50110">
    <property type="entry name" value="RESPONSE_REGULATORY"/>
    <property type="match status" value="1"/>
</dbReference>
<evidence type="ECO:0000256" key="9">
    <source>
        <dbReference type="ARBA" id="ARBA00022840"/>
    </source>
</evidence>
<dbReference type="PROSITE" id="PS50109">
    <property type="entry name" value="HIS_KIN"/>
    <property type="match status" value="1"/>
</dbReference>
<dbReference type="AlphaFoldDB" id="A0A850RFX4"/>
<evidence type="ECO:0000259" key="16">
    <source>
        <dbReference type="PROSITE" id="PS50110"/>
    </source>
</evidence>
<evidence type="ECO:0000256" key="12">
    <source>
        <dbReference type="ARBA" id="ARBA00023136"/>
    </source>
</evidence>
<dbReference type="PRINTS" id="PR00344">
    <property type="entry name" value="BCTRLSENSOR"/>
</dbReference>
<keyword evidence="4 13" id="KW-0597">Phosphoprotein</keyword>
<dbReference type="PANTHER" id="PTHR45339:SF1">
    <property type="entry name" value="HYBRID SIGNAL TRANSDUCTION HISTIDINE KINASE J"/>
    <property type="match status" value="1"/>
</dbReference>
<dbReference type="Pfam" id="PF00512">
    <property type="entry name" value="HisKA"/>
    <property type="match status" value="1"/>
</dbReference>
<keyword evidence="9" id="KW-0067">ATP-binding</keyword>
<feature type="transmembrane region" description="Helical" evidence="14">
    <location>
        <begin position="67"/>
        <end position="84"/>
    </location>
</feature>
<dbReference type="InterPro" id="IPR005467">
    <property type="entry name" value="His_kinase_dom"/>
</dbReference>
<accession>A0A850RFX4</accession>
<dbReference type="SUPFAM" id="SSF52172">
    <property type="entry name" value="CheY-like"/>
    <property type="match status" value="1"/>
</dbReference>
<keyword evidence="5" id="KW-0808">Transferase</keyword>
<keyword evidence="12 14" id="KW-0472">Membrane</keyword>
<dbReference type="SMART" id="SM00387">
    <property type="entry name" value="HATPase_c"/>
    <property type="match status" value="1"/>
</dbReference>
<evidence type="ECO:0000256" key="6">
    <source>
        <dbReference type="ARBA" id="ARBA00022692"/>
    </source>
</evidence>
<dbReference type="InterPro" id="IPR036890">
    <property type="entry name" value="HATPase_C_sf"/>
</dbReference>
<dbReference type="Proteomes" id="UP000592294">
    <property type="component" value="Unassembled WGS sequence"/>
</dbReference>
<dbReference type="FunFam" id="1.10.287.130:FF:000004">
    <property type="entry name" value="Ethylene receptor 1"/>
    <property type="match status" value="1"/>
</dbReference>
<dbReference type="CDD" id="cd17546">
    <property type="entry name" value="REC_hyHK_CKI1_RcsC-like"/>
    <property type="match status" value="1"/>
</dbReference>
<reference evidence="17 18" key="1">
    <citation type="submission" date="2020-06" db="EMBL/GenBank/DDBJ databases">
        <title>Whole-genome sequence of Allochromatium humboldtianum DSM 21881, type strain.</title>
        <authorList>
            <person name="Kyndt J.A."/>
            <person name="Meyer T.E."/>
        </authorList>
    </citation>
    <scope>NUCLEOTIDE SEQUENCE [LARGE SCALE GENOMIC DNA]</scope>
    <source>
        <strain evidence="17 18">DSM 21881</strain>
    </source>
</reference>
<organism evidence="17 18">
    <name type="scientific">Allochromatium humboldtianum</name>
    <dbReference type="NCBI Taxonomy" id="504901"/>
    <lineage>
        <taxon>Bacteria</taxon>
        <taxon>Pseudomonadati</taxon>
        <taxon>Pseudomonadota</taxon>
        <taxon>Gammaproteobacteria</taxon>
        <taxon>Chromatiales</taxon>
        <taxon>Chromatiaceae</taxon>
        <taxon>Allochromatium</taxon>
    </lineage>
</organism>
<gene>
    <name evidence="17" type="ORF">HW932_04625</name>
</gene>
<evidence type="ECO:0000256" key="10">
    <source>
        <dbReference type="ARBA" id="ARBA00022989"/>
    </source>
</evidence>
<dbReference type="InterPro" id="IPR004358">
    <property type="entry name" value="Sig_transdc_His_kin-like_C"/>
</dbReference>
<comment type="subcellular location">
    <subcellularLocation>
        <location evidence="2">Membrane</location>
    </subcellularLocation>
</comment>
<dbReference type="GO" id="GO:0005524">
    <property type="term" value="F:ATP binding"/>
    <property type="evidence" value="ECO:0007669"/>
    <property type="project" value="UniProtKB-KW"/>
</dbReference>
<dbReference type="GO" id="GO:0016020">
    <property type="term" value="C:membrane"/>
    <property type="evidence" value="ECO:0007669"/>
    <property type="project" value="UniProtKB-SubCell"/>
</dbReference>
<dbReference type="Gene3D" id="1.10.287.130">
    <property type="match status" value="1"/>
</dbReference>
<evidence type="ECO:0000313" key="18">
    <source>
        <dbReference type="Proteomes" id="UP000592294"/>
    </source>
</evidence>
<evidence type="ECO:0000259" key="15">
    <source>
        <dbReference type="PROSITE" id="PS50109"/>
    </source>
</evidence>
<dbReference type="InterPro" id="IPR003594">
    <property type="entry name" value="HATPase_dom"/>
</dbReference>
<dbReference type="InterPro" id="IPR036097">
    <property type="entry name" value="HisK_dim/P_sf"/>
</dbReference>
<feature type="transmembrane region" description="Helical" evidence="14">
    <location>
        <begin position="12"/>
        <end position="31"/>
    </location>
</feature>
<evidence type="ECO:0000313" key="17">
    <source>
        <dbReference type="EMBL" id="NVZ08541.1"/>
    </source>
</evidence>
<dbReference type="CDD" id="cd00082">
    <property type="entry name" value="HisKA"/>
    <property type="match status" value="1"/>
</dbReference>
<keyword evidence="11" id="KW-0902">Two-component regulatory system</keyword>
<keyword evidence="10 14" id="KW-1133">Transmembrane helix</keyword>
<dbReference type="SUPFAM" id="SSF55874">
    <property type="entry name" value="ATPase domain of HSP90 chaperone/DNA topoisomerase II/histidine kinase"/>
    <property type="match status" value="1"/>
</dbReference>
<evidence type="ECO:0000256" key="7">
    <source>
        <dbReference type="ARBA" id="ARBA00022741"/>
    </source>
</evidence>